<gene>
    <name evidence="1" type="ORF">S01H1_73307</name>
</gene>
<dbReference type="AlphaFoldDB" id="X0X042"/>
<sequence>MRDGISIPESADDLPAGFKDGPVSEISLLGNSKQYLSLQALERLENDGIVVRSGLTPTDVQVAMDRFGFGSPRAAKLGLKIMARKLGLEESALVKEVENIIQRRLCIEAVSFLADAGGGALRDAADLWLEEPLPSNGIGLDVKVSLSSPVIGSGAPAKAYLPQAFKRLHTDCILNQAHSVTGAVGAVVGIVSITLEATVTVLEGKKCLLHTPAGKHQFNRLEKALE</sequence>
<organism evidence="1">
    <name type="scientific">marine sediment metagenome</name>
    <dbReference type="NCBI Taxonomy" id="412755"/>
    <lineage>
        <taxon>unclassified sequences</taxon>
        <taxon>metagenomes</taxon>
        <taxon>ecological metagenomes</taxon>
    </lineage>
</organism>
<dbReference type="EMBL" id="BARS01048975">
    <property type="protein sequence ID" value="GAG28827.1"/>
    <property type="molecule type" value="Genomic_DNA"/>
</dbReference>
<comment type="caution">
    <text evidence="1">The sequence shown here is derived from an EMBL/GenBank/DDBJ whole genome shotgun (WGS) entry which is preliminary data.</text>
</comment>
<name>X0X042_9ZZZZ</name>
<feature type="non-terminal residue" evidence="1">
    <location>
        <position position="226"/>
    </location>
</feature>
<accession>X0X042</accession>
<proteinExistence type="predicted"/>
<evidence type="ECO:0000313" key="1">
    <source>
        <dbReference type="EMBL" id="GAG28827.1"/>
    </source>
</evidence>
<protein>
    <submittedName>
        <fullName evidence="1">Uncharacterized protein</fullName>
    </submittedName>
</protein>
<reference evidence="1" key="1">
    <citation type="journal article" date="2014" name="Front. Microbiol.">
        <title>High frequency of phylogenetically diverse reductive dehalogenase-homologous genes in deep subseafloor sedimentary metagenomes.</title>
        <authorList>
            <person name="Kawai M."/>
            <person name="Futagami T."/>
            <person name="Toyoda A."/>
            <person name="Takaki Y."/>
            <person name="Nishi S."/>
            <person name="Hori S."/>
            <person name="Arai W."/>
            <person name="Tsubouchi T."/>
            <person name="Morono Y."/>
            <person name="Uchiyama I."/>
            <person name="Ito T."/>
            <person name="Fujiyama A."/>
            <person name="Inagaki F."/>
            <person name="Takami H."/>
        </authorList>
    </citation>
    <scope>NUCLEOTIDE SEQUENCE</scope>
    <source>
        <strain evidence="1">Expedition CK06-06</strain>
    </source>
</reference>